<evidence type="ECO:0000256" key="6">
    <source>
        <dbReference type="ARBA" id="ARBA00023159"/>
    </source>
</evidence>
<dbReference type="SUPFAM" id="SSF47095">
    <property type="entry name" value="HMG-box"/>
    <property type="match status" value="1"/>
</dbReference>
<keyword evidence="9 11" id="KW-0539">Nucleus</keyword>
<keyword evidence="2" id="KW-0217">Developmental protein</keyword>
<name>A0ABN9BHX9_9NEOB</name>
<sequence length="364" mass="41392">MSSPDGGYASDDQIQGKSSVLPMMMLGLGQCQWTDTMEAKVKCEPGSASSSRGKAETRIRRPMNAFMVWAKDERKRLAQQNPDLHNAELSKMLGQSWRSLALVEKRPFVEQAERLRVQHMQDHPEYKYRPRRKKQMKQMRVDENLYPITELVRSPGPNSFRMMGMDNFSGGSANHQQPQTSTQNSHYTEQLSMGHYYKGYNYPSSQTPQAAPLHYSSSPTQVENDMVPYAYNGSYSFCQQKNTSSSYSKQMAHVGQILQDVPEQTSPHMFYGQYYIPSSSGPLQVATPEHISPAPQQMTTADHINPSHIAIDIDKNEFDQYLHDFKNDTELNSEADDYNGIDNTNMLPLATESSNISYYNYCDV</sequence>
<evidence type="ECO:0000256" key="4">
    <source>
        <dbReference type="ARBA" id="ARBA00023015"/>
    </source>
</evidence>
<evidence type="ECO:0000256" key="7">
    <source>
        <dbReference type="ARBA" id="ARBA00023163"/>
    </source>
</evidence>
<dbReference type="Gene3D" id="1.10.30.10">
    <property type="entry name" value="High mobility group box domain"/>
    <property type="match status" value="1"/>
</dbReference>
<feature type="DNA-binding region" description="HMG box" evidence="11">
    <location>
        <begin position="59"/>
        <end position="127"/>
    </location>
</feature>
<dbReference type="SMART" id="SM00398">
    <property type="entry name" value="HMG"/>
    <property type="match status" value="1"/>
</dbReference>
<accession>A0ABN9BHX9</accession>
<evidence type="ECO:0000256" key="11">
    <source>
        <dbReference type="PROSITE-ProRule" id="PRU00267"/>
    </source>
</evidence>
<proteinExistence type="predicted"/>
<dbReference type="InterPro" id="IPR021934">
    <property type="entry name" value="Sox_C"/>
</dbReference>
<comment type="subcellular location">
    <subcellularLocation>
        <location evidence="1">Nucleus</location>
    </subcellularLocation>
</comment>
<evidence type="ECO:0000256" key="3">
    <source>
        <dbReference type="ARBA" id="ARBA00022687"/>
    </source>
</evidence>
<dbReference type="PANTHER" id="PTHR10270">
    <property type="entry name" value="SOX TRANSCRIPTION FACTOR"/>
    <property type="match status" value="1"/>
</dbReference>
<keyword evidence="5 11" id="KW-0238">DNA-binding</keyword>
<feature type="domain" description="HMG box" evidence="12">
    <location>
        <begin position="59"/>
        <end position="127"/>
    </location>
</feature>
<evidence type="ECO:0000256" key="1">
    <source>
        <dbReference type="ARBA" id="ARBA00004123"/>
    </source>
</evidence>
<keyword evidence="7" id="KW-0804">Transcription</keyword>
<feature type="domain" description="Sox C-terminal" evidence="13">
    <location>
        <begin position="254"/>
        <end position="364"/>
    </location>
</feature>
<evidence type="ECO:0000259" key="13">
    <source>
        <dbReference type="PROSITE" id="PS51516"/>
    </source>
</evidence>
<dbReference type="InterPro" id="IPR050140">
    <property type="entry name" value="SRY-related_HMG-box_TF-like"/>
</dbReference>
<gene>
    <name evidence="14" type="ORF">SPARVUS_LOCUS2920706</name>
</gene>
<organism evidence="14 15">
    <name type="scientific">Staurois parvus</name>
    <dbReference type="NCBI Taxonomy" id="386267"/>
    <lineage>
        <taxon>Eukaryota</taxon>
        <taxon>Metazoa</taxon>
        <taxon>Chordata</taxon>
        <taxon>Craniata</taxon>
        <taxon>Vertebrata</taxon>
        <taxon>Euteleostomi</taxon>
        <taxon>Amphibia</taxon>
        <taxon>Batrachia</taxon>
        <taxon>Anura</taxon>
        <taxon>Neobatrachia</taxon>
        <taxon>Ranoidea</taxon>
        <taxon>Ranidae</taxon>
        <taxon>Staurois</taxon>
    </lineage>
</organism>
<evidence type="ECO:0000256" key="9">
    <source>
        <dbReference type="ARBA" id="ARBA00023242"/>
    </source>
</evidence>
<dbReference type="PROSITE" id="PS50118">
    <property type="entry name" value="HMG_BOX_2"/>
    <property type="match status" value="1"/>
</dbReference>
<evidence type="ECO:0000256" key="10">
    <source>
        <dbReference type="ARBA" id="ARBA00044027"/>
    </source>
</evidence>
<comment type="subunit">
    <text evidence="10">Interacts (via C-terminus) with ctnnb1/beta-catenin (via Armadillo repeats); this interaction is required for inhibition of wnt-signaling.</text>
</comment>
<evidence type="ECO:0000256" key="2">
    <source>
        <dbReference type="ARBA" id="ARBA00022473"/>
    </source>
</evidence>
<evidence type="ECO:0000259" key="12">
    <source>
        <dbReference type="PROSITE" id="PS50118"/>
    </source>
</evidence>
<evidence type="ECO:0000256" key="8">
    <source>
        <dbReference type="ARBA" id="ARBA00023218"/>
    </source>
</evidence>
<keyword evidence="3" id="KW-0879">Wnt signaling pathway</keyword>
<comment type="caution">
    <text evidence="14">The sequence shown here is derived from an EMBL/GenBank/DDBJ whole genome shotgun (WGS) entry which is preliminary data.</text>
</comment>
<dbReference type="InterPro" id="IPR009071">
    <property type="entry name" value="HMG_box_dom"/>
</dbReference>
<keyword evidence="4" id="KW-0805">Transcription regulation</keyword>
<dbReference type="PANTHER" id="PTHR10270:SF326">
    <property type="entry name" value="TRANSCRIPTION FACTOR SOX-17-BETA.3"/>
    <property type="match status" value="1"/>
</dbReference>
<dbReference type="InterPro" id="IPR036910">
    <property type="entry name" value="HMG_box_dom_sf"/>
</dbReference>
<evidence type="ECO:0000313" key="14">
    <source>
        <dbReference type="EMBL" id="CAI9547037.1"/>
    </source>
</evidence>
<protein>
    <submittedName>
        <fullName evidence="14">Uncharacterized protein</fullName>
    </submittedName>
</protein>
<evidence type="ECO:0000313" key="15">
    <source>
        <dbReference type="Proteomes" id="UP001162483"/>
    </source>
</evidence>
<dbReference type="CDD" id="cd22047">
    <property type="entry name" value="HMG-box_SoxF_SOX17"/>
    <property type="match status" value="1"/>
</dbReference>
<evidence type="ECO:0000256" key="5">
    <source>
        <dbReference type="ARBA" id="ARBA00023125"/>
    </source>
</evidence>
<dbReference type="PROSITE" id="PS51516">
    <property type="entry name" value="SOX_C"/>
    <property type="match status" value="1"/>
</dbReference>
<keyword evidence="8" id="KW-0306">Gastrulation</keyword>
<dbReference type="Proteomes" id="UP001162483">
    <property type="component" value="Unassembled WGS sequence"/>
</dbReference>
<dbReference type="EMBL" id="CATNWA010004085">
    <property type="protein sequence ID" value="CAI9547037.1"/>
    <property type="molecule type" value="Genomic_DNA"/>
</dbReference>
<keyword evidence="6" id="KW-0010">Activator</keyword>
<reference evidence="14" key="1">
    <citation type="submission" date="2023-05" db="EMBL/GenBank/DDBJ databases">
        <authorList>
            <person name="Stuckert A."/>
        </authorList>
    </citation>
    <scope>NUCLEOTIDE SEQUENCE</scope>
</reference>
<keyword evidence="15" id="KW-1185">Reference proteome</keyword>
<dbReference type="Pfam" id="PF00505">
    <property type="entry name" value="HMG_box"/>
    <property type="match status" value="1"/>
</dbReference>